<dbReference type="InterPro" id="IPR050292">
    <property type="entry name" value="Glutamine_Synthetase"/>
</dbReference>
<dbReference type="GO" id="GO:0004356">
    <property type="term" value="F:glutamine synthetase activity"/>
    <property type="evidence" value="ECO:0007669"/>
    <property type="project" value="UniProtKB-EC"/>
</dbReference>
<sequence length="387" mass="43794">MKPFYGVYHTGFDEWEQHDRIMAEYIWIDGTGINLRSKSRSLPDRIEELSDLPEWNFDGSSTEQACTEDSEVILKPVAYFNDPFRGGDNVLVLCATYSWTDESRTKLKPSNTNFRHFSEPIFEEAEEHHPWFGIEQEYYLMECSNAFTQWPLGWPQGGFPSKQGPYYCSVGATTCYGRSIVDIHYRACLAAGVNISGTNGETMPGQWEFQIGPCEGISIGDHLWMARYLLGRVSEDLGVAVSFDPKPIKGDWAGAGGHVNFSTIGMRQEGGLKEIYEAVEKLSKKKKEHLDLYGLDNEKRLTGKNETCAHDEFTCGVGDRTASIRIPTSVESSKMGYLEDRRPASNLDPYLVGAILVSTCVSEESKHEKPMFEHFEKWRAERKALEN</sequence>
<dbReference type="InterPro" id="IPR027303">
    <property type="entry name" value="Gln_synth_gly_rich_site"/>
</dbReference>
<evidence type="ECO:0000256" key="6">
    <source>
        <dbReference type="ARBA" id="ARBA00049436"/>
    </source>
</evidence>
<reference evidence="12" key="1">
    <citation type="submission" date="2023-07" db="EMBL/GenBank/DDBJ databases">
        <authorList>
            <consortium name="AG Swart"/>
            <person name="Singh M."/>
            <person name="Singh A."/>
            <person name="Seah K."/>
            <person name="Emmerich C."/>
        </authorList>
    </citation>
    <scope>NUCLEOTIDE SEQUENCE</scope>
    <source>
        <strain evidence="12">DP1</strain>
    </source>
</reference>
<protein>
    <recommendedName>
        <fullName evidence="2 9">Glutamine synthetase</fullName>
        <ecNumber evidence="2 9">6.3.1.2</ecNumber>
    </recommendedName>
</protein>
<dbReference type="PROSITE" id="PS51986">
    <property type="entry name" value="GS_BETA_GRASP"/>
    <property type="match status" value="1"/>
</dbReference>
<dbReference type="FunFam" id="3.30.590.10:FF:000004">
    <property type="entry name" value="Glutamine synthetase"/>
    <property type="match status" value="1"/>
</dbReference>
<gene>
    <name evidence="12" type="ORF">ECRASSUSDP1_LOCUS7475</name>
</gene>
<evidence type="ECO:0000256" key="7">
    <source>
        <dbReference type="PROSITE-ProRule" id="PRU01330"/>
    </source>
</evidence>
<evidence type="ECO:0000256" key="8">
    <source>
        <dbReference type="RuleBase" id="RU000384"/>
    </source>
</evidence>
<dbReference type="PROSITE" id="PS00181">
    <property type="entry name" value="GLNA_ATP"/>
    <property type="match status" value="1"/>
</dbReference>
<keyword evidence="13" id="KW-1185">Reference proteome</keyword>
<accession>A0AAD1X7N9</accession>
<dbReference type="AlphaFoldDB" id="A0AAD1X7N9"/>
<dbReference type="SMART" id="SM01230">
    <property type="entry name" value="Gln-synt_C"/>
    <property type="match status" value="1"/>
</dbReference>
<evidence type="ECO:0000256" key="4">
    <source>
        <dbReference type="ARBA" id="ARBA00022741"/>
    </source>
</evidence>
<dbReference type="InterPro" id="IPR036651">
    <property type="entry name" value="Gln_synt_N_sf"/>
</dbReference>
<comment type="similarity">
    <text evidence="1 7 8">Belongs to the glutamine synthetase family.</text>
</comment>
<dbReference type="GO" id="GO:0006542">
    <property type="term" value="P:glutamine biosynthetic process"/>
    <property type="evidence" value="ECO:0007669"/>
    <property type="project" value="InterPro"/>
</dbReference>
<comment type="caution">
    <text evidence="12">The sequence shown here is derived from an EMBL/GenBank/DDBJ whole genome shotgun (WGS) entry which is preliminary data.</text>
</comment>
<dbReference type="SUPFAM" id="SSF54368">
    <property type="entry name" value="Glutamine synthetase, N-terminal domain"/>
    <property type="match status" value="1"/>
</dbReference>
<evidence type="ECO:0000259" key="10">
    <source>
        <dbReference type="PROSITE" id="PS51986"/>
    </source>
</evidence>
<evidence type="ECO:0000256" key="5">
    <source>
        <dbReference type="ARBA" id="ARBA00022840"/>
    </source>
</evidence>
<dbReference type="EMBL" id="CAMPGE010007283">
    <property type="protein sequence ID" value="CAI2366204.1"/>
    <property type="molecule type" value="Genomic_DNA"/>
</dbReference>
<evidence type="ECO:0000256" key="2">
    <source>
        <dbReference type="ARBA" id="ARBA00012937"/>
    </source>
</evidence>
<keyword evidence="4 9" id="KW-0547">Nucleotide-binding</keyword>
<evidence type="ECO:0000313" key="13">
    <source>
        <dbReference type="Proteomes" id="UP001295684"/>
    </source>
</evidence>
<dbReference type="PROSITE" id="PS51987">
    <property type="entry name" value="GS_CATALYTIC"/>
    <property type="match status" value="1"/>
</dbReference>
<feature type="domain" description="GS catalytic" evidence="11">
    <location>
        <begin position="109"/>
        <end position="387"/>
    </location>
</feature>
<evidence type="ECO:0000313" key="12">
    <source>
        <dbReference type="EMBL" id="CAI2366204.1"/>
    </source>
</evidence>
<evidence type="ECO:0000259" key="11">
    <source>
        <dbReference type="PROSITE" id="PS51987"/>
    </source>
</evidence>
<feature type="domain" description="GS beta-grasp" evidence="10">
    <location>
        <begin position="21"/>
        <end position="101"/>
    </location>
</feature>
<organism evidence="12 13">
    <name type="scientific">Euplotes crassus</name>
    <dbReference type="NCBI Taxonomy" id="5936"/>
    <lineage>
        <taxon>Eukaryota</taxon>
        <taxon>Sar</taxon>
        <taxon>Alveolata</taxon>
        <taxon>Ciliophora</taxon>
        <taxon>Intramacronucleata</taxon>
        <taxon>Spirotrichea</taxon>
        <taxon>Hypotrichia</taxon>
        <taxon>Euplotida</taxon>
        <taxon>Euplotidae</taxon>
        <taxon>Moneuplotes</taxon>
    </lineage>
</organism>
<dbReference type="PANTHER" id="PTHR20852">
    <property type="entry name" value="GLUTAMINE SYNTHETASE"/>
    <property type="match status" value="1"/>
</dbReference>
<keyword evidence="5 9" id="KW-0067">ATP-binding</keyword>
<keyword evidence="3 9" id="KW-0436">Ligase</keyword>
<dbReference type="Gene3D" id="3.30.590.10">
    <property type="entry name" value="Glutamine synthetase/guanido kinase, catalytic domain"/>
    <property type="match status" value="1"/>
</dbReference>
<dbReference type="Proteomes" id="UP001295684">
    <property type="component" value="Unassembled WGS sequence"/>
</dbReference>
<evidence type="ECO:0000256" key="3">
    <source>
        <dbReference type="ARBA" id="ARBA00022598"/>
    </source>
</evidence>
<dbReference type="InterPro" id="IPR008147">
    <property type="entry name" value="Gln_synt_N"/>
</dbReference>
<proteinExistence type="inferred from homology"/>
<dbReference type="PANTHER" id="PTHR20852:SF57">
    <property type="entry name" value="GLUTAMINE SYNTHETASE 2 CYTOPLASMIC"/>
    <property type="match status" value="1"/>
</dbReference>
<evidence type="ECO:0000256" key="9">
    <source>
        <dbReference type="RuleBase" id="RU004356"/>
    </source>
</evidence>
<dbReference type="SUPFAM" id="SSF55931">
    <property type="entry name" value="Glutamine synthetase/guanido kinase"/>
    <property type="match status" value="1"/>
</dbReference>
<dbReference type="PROSITE" id="PS00180">
    <property type="entry name" value="GLNA_1"/>
    <property type="match status" value="1"/>
</dbReference>
<comment type="catalytic activity">
    <reaction evidence="6 9">
        <text>L-glutamate + NH4(+) + ATP = L-glutamine + ADP + phosphate + H(+)</text>
        <dbReference type="Rhea" id="RHEA:16169"/>
        <dbReference type="ChEBI" id="CHEBI:15378"/>
        <dbReference type="ChEBI" id="CHEBI:28938"/>
        <dbReference type="ChEBI" id="CHEBI:29985"/>
        <dbReference type="ChEBI" id="CHEBI:30616"/>
        <dbReference type="ChEBI" id="CHEBI:43474"/>
        <dbReference type="ChEBI" id="CHEBI:58359"/>
        <dbReference type="ChEBI" id="CHEBI:456216"/>
        <dbReference type="EC" id="6.3.1.2"/>
    </reaction>
</comment>
<dbReference type="GO" id="GO:0005737">
    <property type="term" value="C:cytoplasm"/>
    <property type="evidence" value="ECO:0007669"/>
    <property type="project" value="TreeGrafter"/>
</dbReference>
<evidence type="ECO:0000256" key="1">
    <source>
        <dbReference type="ARBA" id="ARBA00009897"/>
    </source>
</evidence>
<dbReference type="InterPro" id="IPR008146">
    <property type="entry name" value="Gln_synth_cat_dom"/>
</dbReference>
<dbReference type="Pfam" id="PF03951">
    <property type="entry name" value="Gln-synt_N"/>
    <property type="match status" value="1"/>
</dbReference>
<dbReference type="InterPro" id="IPR014746">
    <property type="entry name" value="Gln_synth/guanido_kin_cat_dom"/>
</dbReference>
<dbReference type="InterPro" id="IPR027302">
    <property type="entry name" value="Gln_synth_N_conserv_site"/>
</dbReference>
<dbReference type="GO" id="GO:0005524">
    <property type="term" value="F:ATP binding"/>
    <property type="evidence" value="ECO:0007669"/>
    <property type="project" value="UniProtKB-KW"/>
</dbReference>
<dbReference type="EC" id="6.3.1.2" evidence="2 9"/>
<dbReference type="Pfam" id="PF00120">
    <property type="entry name" value="Gln-synt_C"/>
    <property type="match status" value="1"/>
</dbReference>
<name>A0AAD1X7N9_EUPCR</name>
<dbReference type="Gene3D" id="3.10.20.70">
    <property type="entry name" value="Glutamine synthetase, N-terminal domain"/>
    <property type="match status" value="1"/>
</dbReference>